<evidence type="ECO:0000313" key="2">
    <source>
        <dbReference type="EMBL" id="KAL2632623.1"/>
    </source>
</evidence>
<dbReference type="AlphaFoldDB" id="A0ABD1YPL6"/>
<dbReference type="EMBL" id="JBHFFA010000003">
    <property type="protein sequence ID" value="KAL2632623.1"/>
    <property type="molecule type" value="Genomic_DNA"/>
</dbReference>
<organism evidence="2 3">
    <name type="scientific">Riccia fluitans</name>
    <dbReference type="NCBI Taxonomy" id="41844"/>
    <lineage>
        <taxon>Eukaryota</taxon>
        <taxon>Viridiplantae</taxon>
        <taxon>Streptophyta</taxon>
        <taxon>Embryophyta</taxon>
        <taxon>Marchantiophyta</taxon>
        <taxon>Marchantiopsida</taxon>
        <taxon>Marchantiidae</taxon>
        <taxon>Marchantiales</taxon>
        <taxon>Ricciaceae</taxon>
        <taxon>Riccia</taxon>
    </lineage>
</organism>
<gene>
    <name evidence="2" type="ORF">R1flu_004102</name>
</gene>
<feature type="region of interest" description="Disordered" evidence="1">
    <location>
        <begin position="64"/>
        <end position="141"/>
    </location>
</feature>
<feature type="compositionally biased region" description="Low complexity" evidence="1">
    <location>
        <begin position="96"/>
        <end position="109"/>
    </location>
</feature>
<accession>A0ABD1YPL6</accession>
<reference evidence="2 3" key="1">
    <citation type="submission" date="2024-09" db="EMBL/GenBank/DDBJ databases">
        <title>Chromosome-scale assembly of Riccia fluitans.</title>
        <authorList>
            <person name="Paukszto L."/>
            <person name="Sawicki J."/>
            <person name="Karawczyk K."/>
            <person name="Piernik-Szablinska J."/>
            <person name="Szczecinska M."/>
            <person name="Mazdziarz M."/>
        </authorList>
    </citation>
    <scope>NUCLEOTIDE SEQUENCE [LARGE SCALE GENOMIC DNA]</scope>
    <source>
        <strain evidence="2">Rf_01</strain>
        <tissue evidence="2">Aerial parts of the thallus</tissue>
    </source>
</reference>
<proteinExistence type="predicted"/>
<keyword evidence="3" id="KW-1185">Reference proteome</keyword>
<evidence type="ECO:0000313" key="3">
    <source>
        <dbReference type="Proteomes" id="UP001605036"/>
    </source>
</evidence>
<comment type="caution">
    <text evidence="2">The sequence shown here is derived from an EMBL/GenBank/DDBJ whole genome shotgun (WGS) entry which is preliminary data.</text>
</comment>
<name>A0ABD1YPL6_9MARC</name>
<evidence type="ECO:0000256" key="1">
    <source>
        <dbReference type="SAM" id="MobiDB-lite"/>
    </source>
</evidence>
<dbReference type="Proteomes" id="UP001605036">
    <property type="component" value="Unassembled WGS sequence"/>
</dbReference>
<sequence length="141" mass="14685">MSVPMLSRPLAYVLGPYASQGFHIPLSLVPIPSPNFNFLGNPVHVVRALGSADGENANTIVLNMVGRPGPASRPANSGRGTDRPSGSLPIVGSDLPTPTEYPETPGGNTDPALTQPGLNTSEEDIEEETGSGRARWGSLEV</sequence>
<protein>
    <submittedName>
        <fullName evidence="2">Uncharacterized protein</fullName>
    </submittedName>
</protein>